<feature type="repeat" description="RCC1" evidence="2">
    <location>
        <begin position="302"/>
        <end position="367"/>
    </location>
</feature>
<feature type="compositionally biased region" description="Low complexity" evidence="3">
    <location>
        <begin position="1221"/>
        <end position="1238"/>
    </location>
</feature>
<feature type="compositionally biased region" description="Low complexity" evidence="3">
    <location>
        <begin position="1250"/>
        <end position="1262"/>
    </location>
</feature>
<evidence type="ECO:0000313" key="5">
    <source>
        <dbReference type="EMBL" id="KAF6058493.1"/>
    </source>
</evidence>
<dbReference type="Gene3D" id="3.30.710.10">
    <property type="entry name" value="Potassium Channel Kv1.1, Chain A"/>
    <property type="match status" value="1"/>
</dbReference>
<organism evidence="5 6">
    <name type="scientific">Candida parapsilosis</name>
    <name type="common">Yeast</name>
    <dbReference type="NCBI Taxonomy" id="5480"/>
    <lineage>
        <taxon>Eukaryota</taxon>
        <taxon>Fungi</taxon>
        <taxon>Dikarya</taxon>
        <taxon>Ascomycota</taxon>
        <taxon>Saccharomycotina</taxon>
        <taxon>Pichiomycetes</taxon>
        <taxon>Debaryomycetaceae</taxon>
        <taxon>Candida/Lodderomyces clade</taxon>
        <taxon>Candida</taxon>
    </lineage>
</organism>
<reference evidence="5" key="1">
    <citation type="submission" date="2020-03" db="EMBL/GenBank/DDBJ databases">
        <title>FDA dAtabase for Regulatory Grade micrObial Sequences (FDA-ARGOS): Supporting development and validation of Infectious Disease Dx tests.</title>
        <authorList>
            <person name="Campos J."/>
            <person name="Goldberg B."/>
            <person name="Tallon L."/>
            <person name="Sadzewicz L."/>
            <person name="Vavikolanu K."/>
            <person name="Mehta A."/>
            <person name="Aluvathingal J."/>
            <person name="Nadendla S."/>
            <person name="Nandy P."/>
            <person name="Geyer C."/>
            <person name="Yan Y."/>
            <person name="Sichtig H."/>
        </authorList>
    </citation>
    <scope>NUCLEOTIDE SEQUENCE [LARGE SCALE GENOMIC DNA]</scope>
    <source>
        <strain evidence="5">FDAARGOS_652</strain>
    </source>
</reference>
<feature type="repeat" description="RCC1" evidence="2">
    <location>
        <begin position="178"/>
        <end position="245"/>
    </location>
</feature>
<dbReference type="Gene3D" id="2.130.10.30">
    <property type="entry name" value="Regulator of chromosome condensation 1/beta-lactamase-inhibitor protein II"/>
    <property type="match status" value="1"/>
</dbReference>
<dbReference type="OrthoDB" id="1893551at2759"/>
<feature type="compositionally biased region" description="Basic and acidic residues" evidence="3">
    <location>
        <begin position="1090"/>
        <end position="1107"/>
    </location>
</feature>
<keyword evidence="1" id="KW-0677">Repeat</keyword>
<evidence type="ECO:0000256" key="3">
    <source>
        <dbReference type="SAM" id="MobiDB-lite"/>
    </source>
</evidence>
<dbReference type="PANTHER" id="PTHR22872">
    <property type="entry name" value="BTK-BINDING PROTEIN-RELATED"/>
    <property type="match status" value="1"/>
</dbReference>
<evidence type="ECO:0000313" key="6">
    <source>
        <dbReference type="Proteomes" id="UP000590412"/>
    </source>
</evidence>
<dbReference type="PROSITE" id="PS50012">
    <property type="entry name" value="RCC1_3"/>
    <property type="match status" value="3"/>
</dbReference>
<dbReference type="InterPro" id="IPR011333">
    <property type="entry name" value="SKP1/BTB/POZ_sf"/>
</dbReference>
<dbReference type="Proteomes" id="UP000590412">
    <property type="component" value="Unassembled WGS sequence"/>
</dbReference>
<dbReference type="SUPFAM" id="SSF54695">
    <property type="entry name" value="POZ domain"/>
    <property type="match status" value="1"/>
</dbReference>
<dbReference type="Gene3D" id="1.25.40.20">
    <property type="entry name" value="Ankyrin repeat-containing domain"/>
    <property type="match status" value="1"/>
</dbReference>
<dbReference type="InterPro" id="IPR036770">
    <property type="entry name" value="Ankyrin_rpt-contain_sf"/>
</dbReference>
<feature type="compositionally biased region" description="Low complexity" evidence="3">
    <location>
        <begin position="1195"/>
        <end position="1210"/>
    </location>
</feature>
<evidence type="ECO:0000256" key="1">
    <source>
        <dbReference type="ARBA" id="ARBA00022737"/>
    </source>
</evidence>
<accession>A0A8X7NQZ7</accession>
<feature type="region of interest" description="Disordered" evidence="3">
    <location>
        <begin position="1326"/>
        <end position="1393"/>
    </location>
</feature>
<feature type="compositionally biased region" description="Basic and acidic residues" evidence="3">
    <location>
        <begin position="1342"/>
        <end position="1357"/>
    </location>
</feature>
<evidence type="ECO:0000259" key="4">
    <source>
        <dbReference type="PROSITE" id="PS50097"/>
    </source>
</evidence>
<dbReference type="PROSITE" id="PS50097">
    <property type="entry name" value="BTB"/>
    <property type="match status" value="2"/>
</dbReference>
<dbReference type="InterPro" id="IPR000210">
    <property type="entry name" value="BTB/POZ_dom"/>
</dbReference>
<feature type="compositionally biased region" description="Polar residues" evidence="3">
    <location>
        <begin position="1358"/>
        <end position="1368"/>
    </location>
</feature>
<dbReference type="InterPro" id="IPR000408">
    <property type="entry name" value="Reg_chr_condens"/>
</dbReference>
<feature type="region of interest" description="Disordered" evidence="3">
    <location>
        <begin position="1074"/>
        <end position="1284"/>
    </location>
</feature>
<dbReference type="Pfam" id="PF13540">
    <property type="entry name" value="RCC1_2"/>
    <property type="match status" value="1"/>
</dbReference>
<comment type="caution">
    <text evidence="5">The sequence shown here is derived from an EMBL/GenBank/DDBJ whole genome shotgun (WGS) entry which is preliminary data.</text>
</comment>
<feature type="compositionally biased region" description="Polar residues" evidence="3">
    <location>
        <begin position="1110"/>
        <end position="1121"/>
    </location>
</feature>
<dbReference type="SUPFAM" id="SSF50985">
    <property type="entry name" value="RCC1/BLIP-II"/>
    <property type="match status" value="1"/>
</dbReference>
<dbReference type="SUPFAM" id="SSF48403">
    <property type="entry name" value="Ankyrin repeat"/>
    <property type="match status" value="1"/>
</dbReference>
<feature type="compositionally biased region" description="Basic and acidic residues" evidence="3">
    <location>
        <begin position="1326"/>
        <end position="1335"/>
    </location>
</feature>
<sequence>MITDNAPNLKKLTKDELLTRDVFGRTVLHVSILSNDPESLNQLTKNPNFKFILHACDYENGWNCMHYIIFYKRLQCFNVLISYLHTSLGNLFAPNGALIELLKCKDRCGCTCMQLVDHDLSMVHQLPEYIDIHDKFNWGSKSKIGSNLKLLLSTEKFQGDDEQDVDELEPADGILGGSDIYVVGCNSNNQLGLGDSKDRSQPLKLFDDAFIHEQNDSEILAERFSKPKYKQMVISKNHAAIVTVDGDVFTCGVGSRGRLGHGSDDLTSSFKFKRVEFFLHESKMVSDIAISNNHSIALTSDGDVYTWGMNGFNQLGVNTPSTKTINSYLDDWIATPTLVAGELRKNKTKKLLGIGVSKVHSVTWTKNEMYFWGLNVGQMGIQRIRNDVEVKLHDESVKGEVQTSPRITSLRDEIKCVSTTELCTCVVTVLNDIHIYYNFQHYKLPKVPVKGLGDKNFDLFKPRRLTEGTVITKIITRGPTNSMILLSNGSILSFSLNTDDVKNTKYVNVWKPQNEDMKVVDFDMGTDGSVVLCTKAGTVFLKLNQSTQRRNSMSGAVLPISVNKHKFKKIENVNRIVQVTCDSKFLSFGFIRNEIESLPMELQVNDFVIDVRQLSPMSELDLYRKQDQLMGDGDGVIGGDSDEFDLSLLQAESYLSQKFQSQSDNFNNSEKLCDASVKLGDERIQFHKDFLQNVSSKFSELIANDGNELVGKQFRAKWSSAESCLEVVSETKPLSVFLFIQSVYMGTKVDPWSSFGSRSKVPKNLKLVFDEFDELCSLFQVSFGPKQLRRGFTNMLSASTGSVKFDLKDGEMFAHAYLLRVRSAFFETILSERWGISSLMVFDFTGLTKAQMEIVLRHLYGVEDKDLLNSYNFKFAETETFVKEALEMIEIADELLLFQLKAVFEVAVAELISMQNVLSLVVNADYISARKLFLQCCWFIHHNLEVLLYDPMFQSIPLDIMAKIERCFDFESDAMDEFSKLIPNSISVAGYISDLQLHNEYYMSDHKGFSSFEPLVDPRLEVKKPREPTKRRKSRKSSTLNADIVDFRKNLVAEANKVSPPVIEETIESDFIEVSKKSRSKSQTTSGSKLMRDELSPPLKEHIRSGDGKPTTTQRKSSTGDSPKMFVSATTQASASPRLTWATSPPSTSHLQTERFVSKSPEPFALMGNTTESKQFKPKMGPHVKLSQRERKKLAAVTATNSSTSTESKAPLPKQKQTDLAPWAAAAASENPPTTSSTNFPTLGAKRVKSPMSAPSTKPSSKSTRDVASPMVHANSSTSSLSSIYSTPSLAEVMRGEPLRTDFTQEDNLPKKSLAEIQQEQEFERWWQEESRKVQQEIGGLKIDKKQRSKRKPENGHRGSSQKSPNGTKQDKIKSNGNIMEPIDTKRKLCNGT</sequence>
<evidence type="ECO:0000256" key="2">
    <source>
        <dbReference type="PROSITE-ProRule" id="PRU00235"/>
    </source>
</evidence>
<dbReference type="InterPro" id="IPR009091">
    <property type="entry name" value="RCC1/BLIP-II"/>
</dbReference>
<feature type="repeat" description="RCC1" evidence="2">
    <location>
        <begin position="246"/>
        <end position="301"/>
    </location>
</feature>
<name>A0A8X7NQZ7_CANPA</name>
<dbReference type="InterPro" id="IPR051625">
    <property type="entry name" value="Signaling_Regulatory_Domain"/>
</dbReference>
<dbReference type="EMBL" id="JABWAB010000001">
    <property type="protein sequence ID" value="KAF6058493.1"/>
    <property type="molecule type" value="Genomic_DNA"/>
</dbReference>
<proteinExistence type="predicted"/>
<feature type="compositionally biased region" description="Polar residues" evidence="3">
    <location>
        <begin position="1128"/>
        <end position="1151"/>
    </location>
</feature>
<gene>
    <name evidence="5" type="ORF">FOB60_000075</name>
</gene>
<protein>
    <submittedName>
        <fullName evidence="5">Regulator of chromosome condensation (RCC1) repeat family protein</fullName>
    </submittedName>
</protein>
<feature type="domain" description="BTB" evidence="4">
    <location>
        <begin position="673"/>
        <end position="746"/>
    </location>
</feature>
<dbReference type="PANTHER" id="PTHR22872:SF2">
    <property type="entry name" value="INHIBITOR OF BRUTON TYROSINE KINASE"/>
    <property type="match status" value="1"/>
</dbReference>
<dbReference type="PRINTS" id="PR00633">
    <property type="entry name" value="RCCNDNSATION"/>
</dbReference>
<feature type="domain" description="BTB" evidence="4">
    <location>
        <begin position="801"/>
        <end position="860"/>
    </location>
</feature>